<accession>J1I2L0</accession>
<dbReference type="OrthoDB" id="120730at2"/>
<dbReference type="InterPro" id="IPR036249">
    <property type="entry name" value="Thioredoxin-like_sf"/>
</dbReference>
<reference evidence="4" key="1">
    <citation type="journal article" date="2012" name="Stand. Genomic Sci.">
        <title>Permanent draft genome sequence of the gliding predator Saprospira grandis strain Sa g1 (= HR1).</title>
        <authorList>
            <person name="Mavromatis K."/>
            <person name="Chertkov O."/>
            <person name="Lapidus A."/>
            <person name="Nolan M."/>
            <person name="Lucas S."/>
            <person name="Tice H."/>
            <person name="Del Rio T.G."/>
            <person name="Cheng J.F."/>
            <person name="Han C."/>
            <person name="Tapia R."/>
            <person name="Bruce D."/>
            <person name="Goodwin L.A."/>
            <person name="Pitluck S."/>
            <person name="Huntemann M."/>
            <person name="Liolios K."/>
            <person name="Pagani I."/>
            <person name="Ivanova N."/>
            <person name="Mikhailova N."/>
            <person name="Pati A."/>
            <person name="Chen A."/>
            <person name="Palaniappan K."/>
            <person name="Land M."/>
            <person name="Brambilla E.M."/>
            <person name="Rohde M."/>
            <person name="Spring S."/>
            <person name="Goker M."/>
            <person name="Detter J.C."/>
            <person name="Bristow J."/>
            <person name="Eisen J.A."/>
            <person name="Markowitz V."/>
            <person name="Hugenholtz P."/>
            <person name="Kyrpides N.C."/>
            <person name="Klenk H.P."/>
            <person name="Woyke T."/>
        </authorList>
    </citation>
    <scope>NUCLEOTIDE SEQUENCE [LARGE SCALE GENOMIC DNA]</scope>
    <source>
        <strain evidence="4">DSM 2844</strain>
    </source>
</reference>
<feature type="domain" description="Thioredoxin" evidence="2">
    <location>
        <begin position="12"/>
        <end position="143"/>
    </location>
</feature>
<name>J1I2L0_9BACT</name>
<dbReference type="Gene3D" id="3.30.70.1070">
    <property type="entry name" value="Sporulation related repeat"/>
    <property type="match status" value="1"/>
</dbReference>
<dbReference type="GO" id="GO:0042834">
    <property type="term" value="F:peptidoglycan binding"/>
    <property type="evidence" value="ECO:0007669"/>
    <property type="project" value="InterPro"/>
</dbReference>
<dbReference type="SUPFAM" id="SSF52833">
    <property type="entry name" value="Thioredoxin-like"/>
    <property type="match status" value="1"/>
</dbReference>
<dbReference type="Proteomes" id="UP000005113">
    <property type="component" value="Unassembled WGS sequence"/>
</dbReference>
<dbReference type="PROSITE" id="PS51352">
    <property type="entry name" value="THIOREDOXIN_2"/>
    <property type="match status" value="1"/>
</dbReference>
<dbReference type="InterPro" id="IPR007730">
    <property type="entry name" value="SPOR-like_dom"/>
</dbReference>
<protein>
    <submittedName>
        <fullName evidence="3">Thiol:disulfide interchange protein</fullName>
    </submittedName>
</protein>
<evidence type="ECO:0000313" key="3">
    <source>
        <dbReference type="EMBL" id="EJF52940.1"/>
    </source>
</evidence>
<feature type="region of interest" description="Disordered" evidence="1">
    <location>
        <begin position="142"/>
        <end position="183"/>
    </location>
</feature>
<dbReference type="AlphaFoldDB" id="J1I2L0"/>
<dbReference type="EMBL" id="JH719942">
    <property type="protein sequence ID" value="EJF52940.1"/>
    <property type="molecule type" value="Genomic_DNA"/>
</dbReference>
<dbReference type="Pfam" id="PF05036">
    <property type="entry name" value="SPOR"/>
    <property type="match status" value="1"/>
</dbReference>
<feature type="compositionally biased region" description="Low complexity" evidence="1">
    <location>
        <begin position="144"/>
        <end position="162"/>
    </location>
</feature>
<proteinExistence type="predicted"/>
<dbReference type="CDD" id="cd02947">
    <property type="entry name" value="TRX_family"/>
    <property type="match status" value="1"/>
</dbReference>
<dbReference type="InterPro" id="IPR036680">
    <property type="entry name" value="SPOR-like_sf"/>
</dbReference>
<dbReference type="InterPro" id="IPR013766">
    <property type="entry name" value="Thioredoxin_domain"/>
</dbReference>
<evidence type="ECO:0000259" key="2">
    <source>
        <dbReference type="PROSITE" id="PS51352"/>
    </source>
</evidence>
<dbReference type="SUPFAM" id="SSF110997">
    <property type="entry name" value="Sporulation related repeat"/>
    <property type="match status" value="1"/>
</dbReference>
<dbReference type="Gene3D" id="3.40.30.10">
    <property type="entry name" value="Glutaredoxin"/>
    <property type="match status" value="1"/>
</dbReference>
<sequence length="294" mass="33233">MKRYTLTALSLLAIFALLPLLAFFKPESLKVSFSEMEWTAAKQQAKTENKLYFVDFDASYCAACRNMDISTYQDSRLASYMGQNVVGLRLDVQDFDGVMWSQKYEIEALPTLLIFNEEGKLVKRLVGYQSSADLLKAFEEVRSPKGSPSVPSSTTPKQSPQPLAEEPILPPAKSPAKTNESPRLSGNLSIFEQGIPASGKGLYEVELKRQKSEGFSLQMGVYKEVNYWTLEAEALQKQLPGHKILMHVDELRGKTVYQLLLGEFESQAAARRFQNVLQQKKIRKGLIKDLRYFK</sequence>
<dbReference type="HOGENOM" id="CLU_1014768_0_0_10"/>
<gene>
    <name evidence="3" type="ORF">SapgrDRAFT_1217</name>
</gene>
<dbReference type="RefSeq" id="WP_002658255.1">
    <property type="nucleotide sequence ID" value="NZ_JH719942.1"/>
</dbReference>
<organism evidence="3 4">
    <name type="scientific">Saprospira grandis DSM 2844</name>
    <dbReference type="NCBI Taxonomy" id="694433"/>
    <lineage>
        <taxon>Bacteria</taxon>
        <taxon>Pseudomonadati</taxon>
        <taxon>Bacteroidota</taxon>
        <taxon>Saprospiria</taxon>
        <taxon>Saprospirales</taxon>
        <taxon>Saprospiraceae</taxon>
        <taxon>Saprospira</taxon>
    </lineage>
</organism>
<evidence type="ECO:0000256" key="1">
    <source>
        <dbReference type="SAM" id="MobiDB-lite"/>
    </source>
</evidence>
<evidence type="ECO:0000313" key="4">
    <source>
        <dbReference type="Proteomes" id="UP000005113"/>
    </source>
</evidence>
<dbReference type="Pfam" id="PF00085">
    <property type="entry name" value="Thioredoxin"/>
    <property type="match status" value="1"/>
</dbReference>